<feature type="transmembrane region" description="Helical" evidence="7">
    <location>
        <begin position="137"/>
        <end position="157"/>
    </location>
</feature>
<feature type="transmembrane region" description="Helical" evidence="7">
    <location>
        <begin position="213"/>
        <end position="232"/>
    </location>
</feature>
<keyword evidence="3" id="KW-1003">Cell membrane</keyword>
<feature type="transmembrane region" description="Helical" evidence="7">
    <location>
        <begin position="333"/>
        <end position="352"/>
    </location>
</feature>
<feature type="transmembrane region" description="Helical" evidence="7">
    <location>
        <begin position="302"/>
        <end position="321"/>
    </location>
</feature>
<keyword evidence="10" id="KW-1185">Reference proteome</keyword>
<evidence type="ECO:0000313" key="9">
    <source>
        <dbReference type="EMBL" id="SDR47236.1"/>
    </source>
</evidence>
<protein>
    <submittedName>
        <fullName evidence="9">MFS transporter, MHS family, metabolite:H+ symporter</fullName>
    </submittedName>
</protein>
<evidence type="ECO:0000256" key="4">
    <source>
        <dbReference type="ARBA" id="ARBA00022692"/>
    </source>
</evidence>
<gene>
    <name evidence="9" type="ORF">SAMN05443245_5991</name>
</gene>
<evidence type="ECO:0000256" key="1">
    <source>
        <dbReference type="ARBA" id="ARBA00004651"/>
    </source>
</evidence>
<feature type="transmembrane region" description="Helical" evidence="7">
    <location>
        <begin position="81"/>
        <end position="101"/>
    </location>
</feature>
<feature type="transmembrane region" description="Helical" evidence="7">
    <location>
        <begin position="358"/>
        <end position="383"/>
    </location>
</feature>
<dbReference type="OrthoDB" id="6766492at2"/>
<dbReference type="AlphaFoldDB" id="A0A1H1JC69"/>
<keyword evidence="2" id="KW-0813">Transport</keyword>
<dbReference type="CDD" id="cd17369">
    <property type="entry name" value="MFS_ShiA_like"/>
    <property type="match status" value="1"/>
</dbReference>
<dbReference type="FunFam" id="1.20.1250.20:FF:000001">
    <property type="entry name" value="Dicarboxylate MFS transporter"/>
    <property type="match status" value="1"/>
</dbReference>
<dbReference type="Pfam" id="PF07690">
    <property type="entry name" value="MFS_1"/>
    <property type="match status" value="1"/>
</dbReference>
<name>A0A1H1JC69_9BURK</name>
<dbReference type="PANTHER" id="PTHR43045">
    <property type="entry name" value="SHIKIMATE TRANSPORTER"/>
    <property type="match status" value="1"/>
</dbReference>
<dbReference type="PROSITE" id="PS00217">
    <property type="entry name" value="SUGAR_TRANSPORT_2"/>
    <property type="match status" value="1"/>
</dbReference>
<dbReference type="PROSITE" id="PS50850">
    <property type="entry name" value="MFS"/>
    <property type="match status" value="1"/>
</dbReference>
<comment type="subcellular location">
    <subcellularLocation>
        <location evidence="1">Cell membrane</location>
        <topology evidence="1">Multi-pass membrane protein</topology>
    </subcellularLocation>
</comment>
<evidence type="ECO:0000256" key="3">
    <source>
        <dbReference type="ARBA" id="ARBA00022475"/>
    </source>
</evidence>
<dbReference type="RefSeq" id="WP_074771259.1">
    <property type="nucleotide sequence ID" value="NZ_FNKP01000003.1"/>
</dbReference>
<feature type="domain" description="Major facilitator superfamily (MFS) profile" evidence="8">
    <location>
        <begin position="40"/>
        <end position="451"/>
    </location>
</feature>
<keyword evidence="6 7" id="KW-0472">Membrane</keyword>
<feature type="transmembrane region" description="Helical" evidence="7">
    <location>
        <begin position="267"/>
        <end position="290"/>
    </location>
</feature>
<dbReference type="GO" id="GO:0005886">
    <property type="term" value="C:plasma membrane"/>
    <property type="evidence" value="ECO:0007669"/>
    <property type="project" value="UniProtKB-SubCell"/>
</dbReference>
<evidence type="ECO:0000259" key="8">
    <source>
        <dbReference type="PROSITE" id="PS50850"/>
    </source>
</evidence>
<dbReference type="SUPFAM" id="SSF103473">
    <property type="entry name" value="MFS general substrate transporter"/>
    <property type="match status" value="1"/>
</dbReference>
<dbReference type="InterPro" id="IPR020846">
    <property type="entry name" value="MFS_dom"/>
</dbReference>
<feature type="transmembrane region" description="Helical" evidence="7">
    <location>
        <begin position="404"/>
        <end position="423"/>
    </location>
</feature>
<evidence type="ECO:0000256" key="6">
    <source>
        <dbReference type="ARBA" id="ARBA00023136"/>
    </source>
</evidence>
<proteinExistence type="predicted"/>
<dbReference type="Proteomes" id="UP000183487">
    <property type="component" value="Unassembled WGS sequence"/>
</dbReference>
<evidence type="ECO:0000256" key="7">
    <source>
        <dbReference type="SAM" id="Phobius"/>
    </source>
</evidence>
<keyword evidence="5 7" id="KW-1133">Transmembrane helix</keyword>
<feature type="transmembrane region" description="Helical" evidence="7">
    <location>
        <begin position="429"/>
        <end position="447"/>
    </location>
</feature>
<dbReference type="InterPro" id="IPR011701">
    <property type="entry name" value="MFS"/>
</dbReference>
<feature type="transmembrane region" description="Helical" evidence="7">
    <location>
        <begin position="178"/>
        <end position="201"/>
    </location>
</feature>
<reference evidence="10" key="1">
    <citation type="submission" date="2016-10" db="EMBL/GenBank/DDBJ databases">
        <authorList>
            <person name="Varghese N."/>
        </authorList>
    </citation>
    <scope>NUCLEOTIDE SEQUENCE [LARGE SCALE GENOMIC DNA]</scope>
    <source>
        <strain evidence="10">GAS106B</strain>
    </source>
</reference>
<evidence type="ECO:0000313" key="10">
    <source>
        <dbReference type="Proteomes" id="UP000183487"/>
    </source>
</evidence>
<dbReference type="InterPro" id="IPR036259">
    <property type="entry name" value="MFS_trans_sf"/>
</dbReference>
<evidence type="ECO:0000256" key="5">
    <source>
        <dbReference type="ARBA" id="ARBA00022989"/>
    </source>
</evidence>
<dbReference type="InterPro" id="IPR005829">
    <property type="entry name" value="Sugar_transporter_CS"/>
</dbReference>
<dbReference type="Gene3D" id="1.20.1250.20">
    <property type="entry name" value="MFS general substrate transporter like domains"/>
    <property type="match status" value="2"/>
</dbReference>
<dbReference type="GO" id="GO:0022857">
    <property type="term" value="F:transmembrane transporter activity"/>
    <property type="evidence" value="ECO:0007669"/>
    <property type="project" value="InterPro"/>
</dbReference>
<feature type="transmembrane region" description="Helical" evidence="7">
    <location>
        <begin position="113"/>
        <end position="131"/>
    </location>
</feature>
<evidence type="ECO:0000256" key="2">
    <source>
        <dbReference type="ARBA" id="ARBA00022448"/>
    </source>
</evidence>
<dbReference type="PANTHER" id="PTHR43045:SF1">
    <property type="entry name" value="SHIKIMATE TRANSPORTER"/>
    <property type="match status" value="1"/>
</dbReference>
<keyword evidence="4 7" id="KW-0812">Transmembrane</keyword>
<organism evidence="9 10">
    <name type="scientific">Paraburkholderia fungorum</name>
    <dbReference type="NCBI Taxonomy" id="134537"/>
    <lineage>
        <taxon>Bacteria</taxon>
        <taxon>Pseudomonadati</taxon>
        <taxon>Pseudomonadota</taxon>
        <taxon>Betaproteobacteria</taxon>
        <taxon>Burkholderiales</taxon>
        <taxon>Burkholderiaceae</taxon>
        <taxon>Paraburkholderia</taxon>
    </lineage>
</organism>
<accession>A0A1H1JC69</accession>
<dbReference type="EMBL" id="FNKP01000003">
    <property type="protein sequence ID" value="SDR47236.1"/>
    <property type="molecule type" value="Genomic_DNA"/>
</dbReference>
<sequence>MTQGNTSLPGNARLDVEPPVAGKAHSQVVPKVDARSLRNATVSAVIGTALEWYDFYIYATAAALIFNKLFFPSLSSSAGTLAAFGTYAVGFLARPIGGVVFGRAGDLYGRKKVLVITLVLMGTATMAIGFMPTYASIGMAAPIGLIVLRILQGLAAGAEYGGAVTLAAECAPASKRGFYASLPTLGVCLGTLLSAGVFFIVNNLMSEADFLGYGWRIPFLLSVFAIAAGAYIRRQVNESPVFEQLKKEKNVTKEPLKEMFREAGPRFWIAFAARFAENMSGYFFQIWTLAYITKQLAVSRNIGLAGVLIGASLGIVTIPFFGWLSDRVGRKPIYLFGSLLFGIGTFPYFWLLNSGNSLLIIATIAIAIGFSNYAMLSVQGAYFNELFGARTRFTAISTVREVSAVFAGGIAPFICTALLQAGGGSYIPVAIYAIAMAVITSVGLIIGPETRGRNLAD</sequence>